<protein>
    <submittedName>
        <fullName evidence="2">Acyl carrier protein</fullName>
    </submittedName>
</protein>
<gene>
    <name evidence="2" type="ORF">JDN41_01900</name>
</gene>
<evidence type="ECO:0000313" key="3">
    <source>
        <dbReference type="Proteomes" id="UP000623250"/>
    </source>
</evidence>
<keyword evidence="3" id="KW-1185">Reference proteome</keyword>
<dbReference type="InterPro" id="IPR036736">
    <property type="entry name" value="ACP-like_sf"/>
</dbReference>
<dbReference type="InterPro" id="IPR009081">
    <property type="entry name" value="PP-bd_ACP"/>
</dbReference>
<dbReference type="Gene3D" id="1.10.1200.10">
    <property type="entry name" value="ACP-like"/>
    <property type="match status" value="1"/>
</dbReference>
<dbReference type="Proteomes" id="UP000623250">
    <property type="component" value="Unassembled WGS sequence"/>
</dbReference>
<evidence type="ECO:0000313" key="2">
    <source>
        <dbReference type="EMBL" id="MBJ7542309.1"/>
    </source>
</evidence>
<dbReference type="RefSeq" id="WP_013418552.1">
    <property type="nucleotide sequence ID" value="NZ_JAEMUK010000004.1"/>
</dbReference>
<dbReference type="AlphaFoldDB" id="A0A8I1GCE0"/>
<organism evidence="2 3">
    <name type="scientific">Rhodomicrobium udaipurense</name>
    <dbReference type="NCBI Taxonomy" id="1202716"/>
    <lineage>
        <taxon>Bacteria</taxon>
        <taxon>Pseudomonadati</taxon>
        <taxon>Pseudomonadota</taxon>
        <taxon>Alphaproteobacteria</taxon>
        <taxon>Hyphomicrobiales</taxon>
        <taxon>Hyphomicrobiaceae</taxon>
        <taxon>Rhodomicrobium</taxon>
    </lineage>
</organism>
<sequence length="89" mass="9725">MDDVAEKIIAILRKNMRHPEKEIALDTKLTDLEIESLDLAVIVFDIEDTFGIQIPYNANEEMADFGTVGSVVDKVTTVLASQNSSDAAA</sequence>
<feature type="domain" description="Carrier" evidence="1">
    <location>
        <begin position="1"/>
        <end position="79"/>
    </location>
</feature>
<comment type="caution">
    <text evidence="2">The sequence shown here is derived from an EMBL/GenBank/DDBJ whole genome shotgun (WGS) entry which is preliminary data.</text>
</comment>
<accession>A0A8I1GCE0</accession>
<dbReference type="Pfam" id="PF00550">
    <property type="entry name" value="PP-binding"/>
    <property type="match status" value="1"/>
</dbReference>
<dbReference type="SUPFAM" id="SSF47336">
    <property type="entry name" value="ACP-like"/>
    <property type="match status" value="1"/>
</dbReference>
<evidence type="ECO:0000259" key="1">
    <source>
        <dbReference type="PROSITE" id="PS50075"/>
    </source>
</evidence>
<dbReference type="EMBL" id="JAEMUK010000004">
    <property type="protein sequence ID" value="MBJ7542309.1"/>
    <property type="molecule type" value="Genomic_DNA"/>
</dbReference>
<name>A0A8I1GCE0_9HYPH</name>
<reference evidence="2 3" key="1">
    <citation type="submission" date="2020-12" db="EMBL/GenBank/DDBJ databases">
        <title>Revised draft genomes of Rhodomicrobium vannielii ATCC 17100 and Rhodomicrobium udaipurense JA643.</title>
        <authorList>
            <person name="Conners E.M."/>
            <person name="Davenport E.J."/>
            <person name="Bose A."/>
        </authorList>
    </citation>
    <scope>NUCLEOTIDE SEQUENCE [LARGE SCALE GENOMIC DNA]</scope>
    <source>
        <strain evidence="2 3">JA643</strain>
    </source>
</reference>
<dbReference type="PROSITE" id="PS50075">
    <property type="entry name" value="CARRIER"/>
    <property type="match status" value="1"/>
</dbReference>
<proteinExistence type="predicted"/>